<dbReference type="InterPro" id="IPR018060">
    <property type="entry name" value="HTH_AraC"/>
</dbReference>
<dbReference type="PROSITE" id="PS01124">
    <property type="entry name" value="HTH_ARAC_FAMILY_2"/>
    <property type="match status" value="1"/>
</dbReference>
<evidence type="ECO:0000313" key="5">
    <source>
        <dbReference type="EMBL" id="MBL0371675.1"/>
    </source>
</evidence>
<dbReference type="AlphaFoldDB" id="A0A937CK10"/>
<dbReference type="Gene3D" id="1.10.10.60">
    <property type="entry name" value="Homeodomain-like"/>
    <property type="match status" value="1"/>
</dbReference>
<dbReference type="RefSeq" id="WP_201654911.1">
    <property type="nucleotide sequence ID" value="NZ_JAEQNC010000003.1"/>
</dbReference>
<comment type="caution">
    <text evidence="5">The sequence shown here is derived from an EMBL/GenBank/DDBJ whole genome shotgun (WGS) entry which is preliminary data.</text>
</comment>
<keyword evidence="6" id="KW-1185">Reference proteome</keyword>
<evidence type="ECO:0000313" key="6">
    <source>
        <dbReference type="Proteomes" id="UP000633219"/>
    </source>
</evidence>
<keyword evidence="2" id="KW-0238">DNA-binding</keyword>
<dbReference type="InterPro" id="IPR029062">
    <property type="entry name" value="Class_I_gatase-like"/>
</dbReference>
<dbReference type="InterPro" id="IPR009057">
    <property type="entry name" value="Homeodomain-like_sf"/>
</dbReference>
<evidence type="ECO:0000259" key="4">
    <source>
        <dbReference type="PROSITE" id="PS01124"/>
    </source>
</evidence>
<evidence type="ECO:0000256" key="2">
    <source>
        <dbReference type="ARBA" id="ARBA00023125"/>
    </source>
</evidence>
<keyword evidence="1" id="KW-0805">Transcription regulation</keyword>
<dbReference type="PANTHER" id="PTHR46796">
    <property type="entry name" value="HTH-TYPE TRANSCRIPTIONAL ACTIVATOR RHAS-RELATED"/>
    <property type="match status" value="1"/>
</dbReference>
<dbReference type="SUPFAM" id="SSF46689">
    <property type="entry name" value="Homeodomain-like"/>
    <property type="match status" value="2"/>
</dbReference>
<reference evidence="5" key="1">
    <citation type="submission" date="2021-01" db="EMBL/GenBank/DDBJ databases">
        <title>Rhizobium sp. strain KVB221 16S ribosomal RNA gene Genome sequencing and assembly.</title>
        <authorList>
            <person name="Kang M."/>
        </authorList>
    </citation>
    <scope>NUCLEOTIDE SEQUENCE</scope>
    <source>
        <strain evidence="5">KVB221</strain>
    </source>
</reference>
<evidence type="ECO:0000256" key="3">
    <source>
        <dbReference type="ARBA" id="ARBA00023163"/>
    </source>
</evidence>
<evidence type="ECO:0000256" key="1">
    <source>
        <dbReference type="ARBA" id="ARBA00023015"/>
    </source>
</evidence>
<dbReference type="Gene3D" id="3.40.50.880">
    <property type="match status" value="1"/>
</dbReference>
<dbReference type="GO" id="GO:0043565">
    <property type="term" value="F:sequence-specific DNA binding"/>
    <property type="evidence" value="ECO:0007669"/>
    <property type="project" value="InterPro"/>
</dbReference>
<dbReference type="GO" id="GO:0003700">
    <property type="term" value="F:DNA-binding transcription factor activity"/>
    <property type="evidence" value="ECO:0007669"/>
    <property type="project" value="InterPro"/>
</dbReference>
<dbReference type="InterPro" id="IPR018062">
    <property type="entry name" value="HTH_AraC-typ_CS"/>
</dbReference>
<dbReference type="Pfam" id="PF01965">
    <property type="entry name" value="DJ-1_PfpI"/>
    <property type="match status" value="1"/>
</dbReference>
<dbReference type="InterPro" id="IPR050204">
    <property type="entry name" value="AraC_XylS_family_regulators"/>
</dbReference>
<proteinExistence type="predicted"/>
<keyword evidence="3" id="KW-0804">Transcription</keyword>
<gene>
    <name evidence="5" type="ORF">JJB09_06515</name>
</gene>
<dbReference type="SUPFAM" id="SSF52317">
    <property type="entry name" value="Class I glutamine amidotransferase-like"/>
    <property type="match status" value="1"/>
</dbReference>
<accession>A0A937CK10</accession>
<dbReference type="Proteomes" id="UP000633219">
    <property type="component" value="Unassembled WGS sequence"/>
</dbReference>
<dbReference type="CDD" id="cd03136">
    <property type="entry name" value="GATase1_AraC_ArgR_like"/>
    <property type="match status" value="1"/>
</dbReference>
<organism evidence="5 6">
    <name type="scientific">Rhizobium setariae</name>
    <dbReference type="NCBI Taxonomy" id="2801340"/>
    <lineage>
        <taxon>Bacteria</taxon>
        <taxon>Pseudomonadati</taxon>
        <taxon>Pseudomonadota</taxon>
        <taxon>Alphaproteobacteria</taxon>
        <taxon>Hyphomicrobiales</taxon>
        <taxon>Rhizobiaceae</taxon>
        <taxon>Rhizobium/Agrobacterium group</taxon>
        <taxon>Rhizobium</taxon>
    </lineage>
</organism>
<name>A0A937CK10_9HYPH</name>
<protein>
    <submittedName>
        <fullName evidence="5">GlxA family transcriptional regulator</fullName>
    </submittedName>
</protein>
<sequence length="322" mass="36171">MFDAPQHSIEFDILAFPETTVILLASVIEPLRAANRIAGETLYQWRLLSPDGKPVETTAQIDIPVDGAFHPDKDARPLFVVSSYNWKKYSTPAMKMALSQTARHRSMIAGIESGTWLLAEASLLDNHRVTLHWEDHDDFSARFPQIEVIKERFVIDRKRMTSGGSIPTLDLMLEIIRRRQGYSLALEVSRSFLYERDGGGLDLLPSPSGTLGHLDKRLNAAVRLMEESVDQPLSLEKLARRSGLSARHLQSLFNEAFGVGPHVHYLALRLNAARRRVIETRTSFADIAAATGFNSASAFSRSYRAQFRESPSETRKRLLRSG</sequence>
<dbReference type="InterPro" id="IPR002818">
    <property type="entry name" value="DJ-1/PfpI"/>
</dbReference>
<dbReference type="PROSITE" id="PS00041">
    <property type="entry name" value="HTH_ARAC_FAMILY_1"/>
    <property type="match status" value="1"/>
</dbReference>
<dbReference type="Pfam" id="PF12833">
    <property type="entry name" value="HTH_18"/>
    <property type="match status" value="1"/>
</dbReference>
<dbReference type="SMART" id="SM00342">
    <property type="entry name" value="HTH_ARAC"/>
    <property type="match status" value="1"/>
</dbReference>
<dbReference type="EMBL" id="JAEQNC010000003">
    <property type="protein sequence ID" value="MBL0371675.1"/>
    <property type="molecule type" value="Genomic_DNA"/>
</dbReference>
<feature type="domain" description="HTH araC/xylS-type" evidence="4">
    <location>
        <begin position="219"/>
        <end position="317"/>
    </location>
</feature>